<accession>A0A7W7C7Y7</accession>
<protein>
    <submittedName>
        <fullName evidence="2">Uncharacterized protein</fullName>
    </submittedName>
</protein>
<feature type="region of interest" description="Disordered" evidence="1">
    <location>
        <begin position="1"/>
        <end position="37"/>
    </location>
</feature>
<dbReference type="EMBL" id="JACHMH010000001">
    <property type="protein sequence ID" value="MBB4674884.1"/>
    <property type="molecule type" value="Genomic_DNA"/>
</dbReference>
<dbReference type="RefSeq" id="WP_312986461.1">
    <property type="nucleotide sequence ID" value="NZ_BAAAUI010000018.1"/>
</dbReference>
<evidence type="ECO:0000256" key="1">
    <source>
        <dbReference type="SAM" id="MobiDB-lite"/>
    </source>
</evidence>
<reference evidence="2 3" key="1">
    <citation type="submission" date="2020-08" db="EMBL/GenBank/DDBJ databases">
        <title>Sequencing the genomes of 1000 actinobacteria strains.</title>
        <authorList>
            <person name="Klenk H.-P."/>
        </authorList>
    </citation>
    <scope>NUCLEOTIDE SEQUENCE [LARGE SCALE GENOMIC DNA]</scope>
    <source>
        <strain evidence="2 3">DSM 44230</strain>
    </source>
</reference>
<dbReference type="AlphaFoldDB" id="A0A7W7C7Y7"/>
<feature type="compositionally biased region" description="Polar residues" evidence="1">
    <location>
        <begin position="9"/>
        <end position="25"/>
    </location>
</feature>
<dbReference type="Proteomes" id="UP000533598">
    <property type="component" value="Unassembled WGS sequence"/>
</dbReference>
<name>A0A7W7C7Y7_9PSEU</name>
<sequence length="205" mass="22431">MTEPMLDSPTVSASTALSRLPNQRGDQIKRRPPARLSGLRVEPTAALEWSQAIERMGYATAASTPAQARRSWVERAPERQVLHLFRAASHGGNTVQAPWWLRALHRGDLVHRQAGFAVEDGVHELLANRPGWFYVPWVGDGEDGYWEYVPSDPGTSTGLPTTVTLTDAHLGWLDVHPAHENDPRPAVAVAGLAGLAARLAEIEGW</sequence>
<evidence type="ECO:0000313" key="2">
    <source>
        <dbReference type="EMBL" id="MBB4674884.1"/>
    </source>
</evidence>
<evidence type="ECO:0000313" key="3">
    <source>
        <dbReference type="Proteomes" id="UP000533598"/>
    </source>
</evidence>
<proteinExistence type="predicted"/>
<organism evidence="2 3">
    <name type="scientific">Crossiella cryophila</name>
    <dbReference type="NCBI Taxonomy" id="43355"/>
    <lineage>
        <taxon>Bacteria</taxon>
        <taxon>Bacillati</taxon>
        <taxon>Actinomycetota</taxon>
        <taxon>Actinomycetes</taxon>
        <taxon>Pseudonocardiales</taxon>
        <taxon>Pseudonocardiaceae</taxon>
        <taxon>Crossiella</taxon>
    </lineage>
</organism>
<keyword evidence="3" id="KW-1185">Reference proteome</keyword>
<comment type="caution">
    <text evidence="2">The sequence shown here is derived from an EMBL/GenBank/DDBJ whole genome shotgun (WGS) entry which is preliminary data.</text>
</comment>
<gene>
    <name evidence="2" type="ORF">HNR67_001002</name>
</gene>